<keyword evidence="7" id="KW-0812">Transmembrane</keyword>
<dbReference type="PANTHER" id="PTHR34138">
    <property type="entry name" value="CELL SHAPE-DETERMINING PROTEIN MREC"/>
    <property type="match status" value="1"/>
</dbReference>
<dbReference type="Proteomes" id="UP000199628">
    <property type="component" value="Unassembled WGS sequence"/>
</dbReference>
<evidence type="ECO:0000313" key="9">
    <source>
        <dbReference type="EMBL" id="SDC48937.1"/>
    </source>
</evidence>
<feature type="coiled-coil region" evidence="5">
    <location>
        <begin position="94"/>
        <end position="128"/>
    </location>
</feature>
<dbReference type="PANTHER" id="PTHR34138:SF1">
    <property type="entry name" value="CELL SHAPE-DETERMINING PROTEIN MREC"/>
    <property type="match status" value="1"/>
</dbReference>
<dbReference type="NCBIfam" id="TIGR00219">
    <property type="entry name" value="mreC"/>
    <property type="match status" value="1"/>
</dbReference>
<evidence type="ECO:0000256" key="4">
    <source>
        <dbReference type="ARBA" id="ARBA00032089"/>
    </source>
</evidence>
<feature type="transmembrane region" description="Helical" evidence="7">
    <location>
        <begin position="33"/>
        <end position="51"/>
    </location>
</feature>
<evidence type="ECO:0000256" key="7">
    <source>
        <dbReference type="SAM" id="Phobius"/>
    </source>
</evidence>
<dbReference type="AlphaFoldDB" id="A0A1G6M0Q9"/>
<feature type="region of interest" description="Disordered" evidence="6">
    <location>
        <begin position="295"/>
        <end position="317"/>
    </location>
</feature>
<accession>A0A1G6M0Q9</accession>
<organism evidence="9 10">
    <name type="scientific">Ruegeria marina</name>
    <dbReference type="NCBI Taxonomy" id="639004"/>
    <lineage>
        <taxon>Bacteria</taxon>
        <taxon>Pseudomonadati</taxon>
        <taxon>Pseudomonadota</taxon>
        <taxon>Alphaproteobacteria</taxon>
        <taxon>Rhodobacterales</taxon>
        <taxon>Roseobacteraceae</taxon>
        <taxon>Ruegeria</taxon>
    </lineage>
</organism>
<proteinExistence type="inferred from homology"/>
<dbReference type="EMBL" id="FMZV01000002">
    <property type="protein sequence ID" value="SDC48937.1"/>
    <property type="molecule type" value="Genomic_DNA"/>
</dbReference>
<name>A0A1G6M0Q9_9RHOB</name>
<dbReference type="InterPro" id="IPR007221">
    <property type="entry name" value="MreC"/>
</dbReference>
<dbReference type="InterPro" id="IPR042177">
    <property type="entry name" value="Cell/Rod_1"/>
</dbReference>
<dbReference type="STRING" id="639004.SAMN04488239_102369"/>
<keyword evidence="3" id="KW-0133">Cell shape</keyword>
<keyword evidence="7" id="KW-1133">Transmembrane helix</keyword>
<evidence type="ECO:0000256" key="5">
    <source>
        <dbReference type="SAM" id="Coils"/>
    </source>
</evidence>
<gene>
    <name evidence="9" type="ORF">SAMN04488239_102369</name>
</gene>
<dbReference type="Pfam" id="PF04085">
    <property type="entry name" value="MreC"/>
    <property type="match status" value="1"/>
</dbReference>
<sequence length="317" mass="34517">MGRRTAAGNAPERSFVAKDRSQREDFSAPLRRLLLGVILLCLVSIFLVWRIDSPRVERFRAQVVDTVVPSLDWAMAPVTGVINLVRDFQSYHRLSEQNRELRSELRQMRAWKEAALQLEQENARLLDLNNVRLDPRLTYVTGVVMADSGSPFRQSVLLNVGARDGIVDGWAAMDGIGLVGRISGVGQNTARVILLTDAASAIPVTIQPSGQTALAVGDNTPAPTVDFLENREHVRPGDRVVTSGDGGVFPAGLLVGQLAEDPSGRLRIRLSADYERLEFLRILRHHGIEKVEDHGGIVGADLPPGQAPAVSSEATDG</sequence>
<reference evidence="10" key="1">
    <citation type="submission" date="2016-10" db="EMBL/GenBank/DDBJ databases">
        <authorList>
            <person name="Varghese N."/>
            <person name="Submissions S."/>
        </authorList>
    </citation>
    <scope>NUCLEOTIDE SEQUENCE [LARGE SCALE GENOMIC DNA]</scope>
    <source>
        <strain evidence="10">CGMCC 1.9108</strain>
    </source>
</reference>
<dbReference type="Gene3D" id="2.40.10.350">
    <property type="entry name" value="Rod shape-determining protein MreC, domain 2"/>
    <property type="match status" value="1"/>
</dbReference>
<dbReference type="InterPro" id="IPR055342">
    <property type="entry name" value="MreC_beta-barrel_core"/>
</dbReference>
<evidence type="ECO:0000256" key="2">
    <source>
        <dbReference type="ARBA" id="ARBA00013855"/>
    </source>
</evidence>
<protein>
    <recommendedName>
        <fullName evidence="2">Cell shape-determining protein MreC</fullName>
    </recommendedName>
    <alternativeName>
        <fullName evidence="4">Cell shape protein MreC</fullName>
    </alternativeName>
</protein>
<evidence type="ECO:0000256" key="3">
    <source>
        <dbReference type="ARBA" id="ARBA00022960"/>
    </source>
</evidence>
<evidence type="ECO:0000313" key="10">
    <source>
        <dbReference type="Proteomes" id="UP000199628"/>
    </source>
</evidence>
<evidence type="ECO:0000259" key="8">
    <source>
        <dbReference type="Pfam" id="PF04085"/>
    </source>
</evidence>
<dbReference type="Gene3D" id="2.40.10.340">
    <property type="entry name" value="Rod shape-determining protein MreC, domain 1"/>
    <property type="match status" value="1"/>
</dbReference>
<dbReference type="NCBIfam" id="NF010533">
    <property type="entry name" value="PRK13922.9-5"/>
    <property type="match status" value="1"/>
</dbReference>
<keyword evidence="7" id="KW-0472">Membrane</keyword>
<dbReference type="GO" id="GO:0008360">
    <property type="term" value="P:regulation of cell shape"/>
    <property type="evidence" value="ECO:0007669"/>
    <property type="project" value="UniProtKB-KW"/>
</dbReference>
<keyword evidence="10" id="KW-1185">Reference proteome</keyword>
<evidence type="ECO:0000256" key="1">
    <source>
        <dbReference type="ARBA" id="ARBA00009369"/>
    </source>
</evidence>
<evidence type="ECO:0000256" key="6">
    <source>
        <dbReference type="SAM" id="MobiDB-lite"/>
    </source>
</evidence>
<keyword evidence="5" id="KW-0175">Coiled coil</keyword>
<comment type="similarity">
    <text evidence="1">Belongs to the MreC family.</text>
</comment>
<feature type="domain" description="Rod shape-determining protein MreC beta-barrel core" evidence="8">
    <location>
        <begin position="144"/>
        <end position="283"/>
    </location>
</feature>
<dbReference type="InterPro" id="IPR042175">
    <property type="entry name" value="Cell/Rod_MreC_2"/>
</dbReference>
<dbReference type="GO" id="GO:0005886">
    <property type="term" value="C:plasma membrane"/>
    <property type="evidence" value="ECO:0007669"/>
    <property type="project" value="TreeGrafter"/>
</dbReference>